<evidence type="ECO:0000313" key="4">
    <source>
        <dbReference type="Proteomes" id="UP001481677"/>
    </source>
</evidence>
<name>A0ABU9QZ14_9BURK</name>
<keyword evidence="4" id="KW-1185">Reference proteome</keyword>
<dbReference type="RefSeq" id="WP_240057471.1">
    <property type="nucleotide sequence ID" value="NZ_JAZHFZ010000004.1"/>
</dbReference>
<dbReference type="PANTHER" id="PTHR30537">
    <property type="entry name" value="HTH-TYPE TRANSCRIPTIONAL REGULATOR"/>
    <property type="match status" value="1"/>
</dbReference>
<dbReference type="InterPro" id="IPR005119">
    <property type="entry name" value="LysR_subst-bd"/>
</dbReference>
<dbReference type="Pfam" id="PF03466">
    <property type="entry name" value="LysR_substrate"/>
    <property type="match status" value="1"/>
</dbReference>
<accession>A0ABU9QZ14</accession>
<dbReference type="SUPFAM" id="SSF53850">
    <property type="entry name" value="Periplasmic binding protein-like II"/>
    <property type="match status" value="1"/>
</dbReference>
<evidence type="ECO:0000256" key="1">
    <source>
        <dbReference type="ARBA" id="ARBA00009437"/>
    </source>
</evidence>
<protein>
    <submittedName>
        <fullName evidence="3">LysR substrate-binding domain-containing protein</fullName>
    </submittedName>
</protein>
<dbReference type="PANTHER" id="PTHR30537:SF5">
    <property type="entry name" value="HTH-TYPE TRANSCRIPTIONAL ACTIVATOR TTDR-RELATED"/>
    <property type="match status" value="1"/>
</dbReference>
<feature type="domain" description="LysR substrate-binding" evidence="2">
    <location>
        <begin position="4"/>
        <end position="67"/>
    </location>
</feature>
<organism evidence="3 4">
    <name type="scientific">Paraburkholderia azotifigens</name>
    <dbReference type="NCBI Taxonomy" id="2057004"/>
    <lineage>
        <taxon>Bacteria</taxon>
        <taxon>Pseudomonadati</taxon>
        <taxon>Pseudomonadota</taxon>
        <taxon>Betaproteobacteria</taxon>
        <taxon>Burkholderiales</taxon>
        <taxon>Burkholderiaceae</taxon>
        <taxon>Paraburkholderia</taxon>
    </lineage>
</organism>
<dbReference type="InterPro" id="IPR058163">
    <property type="entry name" value="LysR-type_TF_proteobact-type"/>
</dbReference>
<dbReference type="EMBL" id="JAZHGA010000004">
    <property type="protein sequence ID" value="MEM5339662.1"/>
    <property type="molecule type" value="Genomic_DNA"/>
</dbReference>
<evidence type="ECO:0000259" key="2">
    <source>
        <dbReference type="Pfam" id="PF03466"/>
    </source>
</evidence>
<comment type="similarity">
    <text evidence="1">Belongs to the LysR transcriptional regulatory family.</text>
</comment>
<evidence type="ECO:0000313" key="3">
    <source>
        <dbReference type="EMBL" id="MEM5339662.1"/>
    </source>
</evidence>
<reference evidence="3 4" key="1">
    <citation type="submission" date="2024-01" db="EMBL/GenBank/DDBJ databases">
        <title>The diversity of rhizobia nodulating Mimosa spp. in eleven states of Brazil covering several biomes is determined by host plant, location, and edaphic factors.</title>
        <authorList>
            <person name="Rouws L."/>
            <person name="Barauna A."/>
            <person name="Beukes C."/>
            <person name="De Faria S.M."/>
            <person name="Gross E."/>
            <person name="Dos Reis Junior F.B."/>
            <person name="Simon M."/>
            <person name="Maluk M."/>
            <person name="Odee D.W."/>
            <person name="Kenicer G."/>
            <person name="Young J.P.W."/>
            <person name="Reis V.M."/>
            <person name="Zilli J."/>
            <person name="James E.K."/>
        </authorList>
    </citation>
    <scope>NUCLEOTIDE SEQUENCE [LARGE SCALE GENOMIC DNA]</scope>
    <source>
        <strain evidence="3 4">JPY530</strain>
    </source>
</reference>
<proteinExistence type="inferred from homology"/>
<dbReference type="Proteomes" id="UP001481677">
    <property type="component" value="Unassembled WGS sequence"/>
</dbReference>
<sequence length="71" mass="7823">MRVAAVNGLGIAQILKTTVQRDLYAGRLQIVLPHVPLQSVPVRALHAFGRNLPARARIFIEFIAQHLTLAT</sequence>
<gene>
    <name evidence="3" type="ORF">V4C56_08450</name>
</gene>
<comment type="caution">
    <text evidence="3">The sequence shown here is derived from an EMBL/GenBank/DDBJ whole genome shotgun (WGS) entry which is preliminary data.</text>
</comment>
<dbReference type="Gene3D" id="3.40.190.290">
    <property type="match status" value="1"/>
</dbReference>